<dbReference type="InterPro" id="IPR003764">
    <property type="entry name" value="GlcNAc_6-P_deAcase"/>
</dbReference>
<evidence type="ECO:0000313" key="11">
    <source>
        <dbReference type="Proteomes" id="UP000651668"/>
    </source>
</evidence>
<gene>
    <name evidence="10" type="primary">nagA</name>
    <name evidence="10" type="ORF">GCM10011387_05700</name>
</gene>
<dbReference type="PANTHER" id="PTHR11113:SF14">
    <property type="entry name" value="N-ACETYLGLUCOSAMINE-6-PHOSPHATE DEACETYLASE"/>
    <property type="match status" value="1"/>
</dbReference>
<dbReference type="PIRSF" id="PIRSF038994">
    <property type="entry name" value="NagA"/>
    <property type="match status" value="1"/>
</dbReference>
<evidence type="ECO:0000256" key="7">
    <source>
        <dbReference type="PIRSR" id="PIRSR038994-2"/>
    </source>
</evidence>
<dbReference type="PANTHER" id="PTHR11113">
    <property type="entry name" value="N-ACETYLGLUCOSAMINE-6-PHOSPHATE DEACETYLASE"/>
    <property type="match status" value="1"/>
</dbReference>
<dbReference type="Gene3D" id="2.30.40.10">
    <property type="entry name" value="Urease, subunit C, domain 1"/>
    <property type="match status" value="1"/>
</dbReference>
<feature type="binding site" evidence="8">
    <location>
        <position position="126"/>
    </location>
    <ligand>
        <name>Zn(2+)</name>
        <dbReference type="ChEBI" id="CHEBI:29105"/>
    </ligand>
</feature>
<name>A0A916X8M0_9SPHI</name>
<sequence>MIAITNCRYLKGTHVQHNQTFLIKDGHIEAIGEMDVPEVYQQLDAEGQLITPGFMELQIYGSGGQLFSAYPTVETLRQMDLDLIRKGTTAFLVCLATNSIDVFYKAIEAAKAYRAEAKGFMGLHLEGPYLNPKRLGAHPEAYVKKATLEEVKGLIEAADGVVKMMTLAAELQDPEVIDYLLSKGVVLSLGHSDASFEQATAAYNNGFTTTTHLFNAMPPIHHRAPNLPVAFFSHPTAHASIIADGEHVNFEVVKMASRLANDRLFLITDAVTACDIGPYKHRLQGDKYVTEDGTLSGSNITLLQAVQNCVEHCDIELPLALAMASTIPAQVIGRQDLTALTVGMPANLLILSDALALKRVFVAGVEYLTPYN</sequence>
<evidence type="ECO:0000256" key="1">
    <source>
        <dbReference type="ARBA" id="ARBA00010716"/>
    </source>
</evidence>
<dbReference type="InterPro" id="IPR011059">
    <property type="entry name" value="Metal-dep_hydrolase_composite"/>
</dbReference>
<feature type="binding site" evidence="7">
    <location>
        <position position="137"/>
    </location>
    <ligand>
        <name>substrate</name>
    </ligand>
</feature>
<evidence type="ECO:0000256" key="8">
    <source>
        <dbReference type="PIRSR" id="PIRSR038994-3"/>
    </source>
</evidence>
<feature type="binding site" evidence="7">
    <location>
        <begin position="295"/>
        <end position="297"/>
    </location>
    <ligand>
        <name>substrate</name>
    </ligand>
</feature>
<keyword evidence="4 5" id="KW-0119">Carbohydrate metabolism</keyword>
<dbReference type="Proteomes" id="UP000651668">
    <property type="component" value="Unassembled WGS sequence"/>
</dbReference>
<feature type="domain" description="Amidohydrolase-related" evidence="9">
    <location>
        <begin position="50"/>
        <end position="364"/>
    </location>
</feature>
<evidence type="ECO:0000256" key="4">
    <source>
        <dbReference type="ARBA" id="ARBA00023277"/>
    </source>
</evidence>
<accession>A0A916X8M0</accession>
<dbReference type="Gene3D" id="3.20.20.140">
    <property type="entry name" value="Metal-dependent hydrolases"/>
    <property type="match status" value="1"/>
</dbReference>
<feature type="active site" description="Proton donor/acceptor" evidence="6">
    <location>
        <position position="269"/>
    </location>
</feature>
<feature type="binding site" evidence="7">
    <location>
        <begin position="215"/>
        <end position="216"/>
    </location>
    <ligand>
        <name>substrate</name>
    </ligand>
</feature>
<dbReference type="SUPFAM" id="SSF51556">
    <property type="entry name" value="Metallo-dependent hydrolases"/>
    <property type="match status" value="1"/>
</dbReference>
<evidence type="ECO:0000259" key="9">
    <source>
        <dbReference type="Pfam" id="PF01979"/>
    </source>
</evidence>
<reference evidence="10" key="1">
    <citation type="journal article" date="2014" name="Int. J. Syst. Evol. Microbiol.">
        <title>Complete genome sequence of Corynebacterium casei LMG S-19264T (=DSM 44701T), isolated from a smear-ripened cheese.</title>
        <authorList>
            <consortium name="US DOE Joint Genome Institute (JGI-PGF)"/>
            <person name="Walter F."/>
            <person name="Albersmeier A."/>
            <person name="Kalinowski J."/>
            <person name="Ruckert C."/>
        </authorList>
    </citation>
    <scope>NUCLEOTIDE SEQUENCE</scope>
    <source>
        <strain evidence="10">CGMCC 1.15343</strain>
    </source>
</reference>
<evidence type="ECO:0000256" key="3">
    <source>
        <dbReference type="ARBA" id="ARBA00022801"/>
    </source>
</evidence>
<organism evidence="10 11">
    <name type="scientific">Pedobacter quisquiliarum</name>
    <dbReference type="NCBI Taxonomy" id="1834438"/>
    <lineage>
        <taxon>Bacteria</taxon>
        <taxon>Pseudomonadati</taxon>
        <taxon>Bacteroidota</taxon>
        <taxon>Sphingobacteriia</taxon>
        <taxon>Sphingobacteriales</taxon>
        <taxon>Sphingobacteriaceae</taxon>
        <taxon>Pedobacter</taxon>
    </lineage>
</organism>
<keyword evidence="3 5" id="KW-0378">Hydrolase</keyword>
<proteinExistence type="inferred from homology"/>
<dbReference type="Pfam" id="PF01979">
    <property type="entry name" value="Amidohydro_1"/>
    <property type="match status" value="1"/>
</dbReference>
<reference evidence="10" key="2">
    <citation type="submission" date="2020-09" db="EMBL/GenBank/DDBJ databases">
        <authorList>
            <person name="Sun Q."/>
            <person name="Zhou Y."/>
        </authorList>
    </citation>
    <scope>NUCLEOTIDE SEQUENCE</scope>
    <source>
        <strain evidence="10">CGMCC 1.15343</strain>
    </source>
</reference>
<dbReference type="AlphaFoldDB" id="A0A916X8M0"/>
<comment type="similarity">
    <text evidence="1 5">Belongs to the metallo-dependent hydrolases superfamily. NagA family.</text>
</comment>
<protein>
    <submittedName>
        <fullName evidence="10">N-acetylglucosamine-6-phosphate deacetylase</fullName>
    </submittedName>
</protein>
<dbReference type="GO" id="GO:0006046">
    <property type="term" value="P:N-acetylglucosamine catabolic process"/>
    <property type="evidence" value="ECO:0007669"/>
    <property type="project" value="TreeGrafter"/>
</dbReference>
<dbReference type="GO" id="GO:0008448">
    <property type="term" value="F:N-acetylglucosamine-6-phosphate deacetylase activity"/>
    <property type="evidence" value="ECO:0007669"/>
    <property type="project" value="InterPro"/>
</dbReference>
<keyword evidence="2 8" id="KW-0479">Metal-binding</keyword>
<dbReference type="SUPFAM" id="SSF51338">
    <property type="entry name" value="Composite domain of metallo-dependent hydrolases"/>
    <property type="match status" value="1"/>
</dbReference>
<evidence type="ECO:0000313" key="10">
    <source>
        <dbReference type="EMBL" id="GGC55006.1"/>
    </source>
</evidence>
<evidence type="ECO:0000256" key="5">
    <source>
        <dbReference type="PIRNR" id="PIRNR038994"/>
    </source>
</evidence>
<feature type="binding site" evidence="8">
    <location>
        <position position="191"/>
    </location>
    <ligand>
        <name>Zn(2+)</name>
        <dbReference type="ChEBI" id="CHEBI:29105"/>
    </ligand>
</feature>
<feature type="binding site" evidence="7">
    <location>
        <position position="223"/>
    </location>
    <ligand>
        <name>substrate</name>
    </ligand>
</feature>
<evidence type="ECO:0000256" key="6">
    <source>
        <dbReference type="PIRSR" id="PIRSR038994-1"/>
    </source>
</evidence>
<keyword evidence="11" id="KW-1185">Reference proteome</keyword>
<feature type="binding site" evidence="8">
    <location>
        <position position="212"/>
    </location>
    <ligand>
        <name>Zn(2+)</name>
        <dbReference type="ChEBI" id="CHEBI:29105"/>
    </ligand>
</feature>
<comment type="cofactor">
    <cofactor evidence="8">
        <name>a divalent metal cation</name>
        <dbReference type="ChEBI" id="CHEBI:60240"/>
    </cofactor>
    <text evidence="8">Binds 1 divalent metal cation per subunit.</text>
</comment>
<dbReference type="EMBL" id="BMIL01000002">
    <property type="protein sequence ID" value="GGC55006.1"/>
    <property type="molecule type" value="Genomic_DNA"/>
</dbReference>
<dbReference type="RefSeq" id="WP_188625331.1">
    <property type="nucleotide sequence ID" value="NZ_BMIL01000002.1"/>
</dbReference>
<dbReference type="GO" id="GO:0046872">
    <property type="term" value="F:metal ion binding"/>
    <property type="evidence" value="ECO:0007669"/>
    <property type="project" value="UniProtKB-KW"/>
</dbReference>
<dbReference type="NCBIfam" id="TIGR00221">
    <property type="entry name" value="nagA"/>
    <property type="match status" value="1"/>
</dbReference>
<evidence type="ECO:0000256" key="2">
    <source>
        <dbReference type="ARBA" id="ARBA00022723"/>
    </source>
</evidence>
<dbReference type="InterPro" id="IPR032466">
    <property type="entry name" value="Metal_Hydrolase"/>
</dbReference>
<feature type="binding site" evidence="7">
    <location>
        <position position="247"/>
    </location>
    <ligand>
        <name>substrate</name>
    </ligand>
</feature>
<dbReference type="InterPro" id="IPR006680">
    <property type="entry name" value="Amidohydro-rel"/>
</dbReference>
<comment type="caution">
    <text evidence="10">The sequence shown here is derived from an EMBL/GenBank/DDBJ whole genome shotgun (WGS) entry which is preliminary data.</text>
</comment>